<organismHost>
    <name type="scientific">Bacillus subtilis</name>
    <dbReference type="NCBI Taxonomy" id="1423"/>
</organismHost>
<evidence type="ECO:0000313" key="2">
    <source>
        <dbReference type="EMBL" id="APZ82517.1"/>
    </source>
</evidence>
<keyword evidence="1" id="KW-1133">Transmembrane helix</keyword>
<accession>A0A217ER14</accession>
<keyword evidence="1" id="KW-0812">Transmembrane</keyword>
<evidence type="ECO:0008006" key="4">
    <source>
        <dbReference type="Google" id="ProtNLM"/>
    </source>
</evidence>
<reference evidence="2" key="1">
    <citation type="journal article" date="2017" name="Viruses">
        <title>Characterization of Bacillus subtilis Viruses vB_BsuM-Goe2 and vB_BsuM-Goe3.</title>
        <authorList>
            <person name="Willms I.M."/>
            <person name="Hoppert M."/>
            <person name="Hertel R."/>
        </authorList>
    </citation>
    <scope>NUCLEOTIDE SEQUENCE [LARGE SCALE GENOMIC DNA]</scope>
</reference>
<dbReference type="EMBL" id="KY368640">
    <property type="protein sequence ID" value="APZ82517.1"/>
    <property type="molecule type" value="Genomic_DNA"/>
</dbReference>
<gene>
    <name evidence="2" type="ORF">Goe3_c05100</name>
</gene>
<evidence type="ECO:0000313" key="3">
    <source>
        <dbReference type="Proteomes" id="UP000221795"/>
    </source>
</evidence>
<organism evidence="2 3">
    <name type="scientific">Bacillus phage vB_BsuM-Goe3</name>
    <dbReference type="NCBI Taxonomy" id="1933063"/>
    <lineage>
        <taxon>Viruses</taxon>
        <taxon>Duplodnaviria</taxon>
        <taxon>Heunggongvirae</taxon>
        <taxon>Uroviricota</taxon>
        <taxon>Caudoviricetes</taxon>
        <taxon>Herelleviridae</taxon>
        <taxon>Bastillevirinae</taxon>
        <taxon>Grisebachstrassevirus</taxon>
        <taxon>Grisebachstrassevirus goe3</taxon>
    </lineage>
</organism>
<evidence type="ECO:0000256" key="1">
    <source>
        <dbReference type="SAM" id="Phobius"/>
    </source>
</evidence>
<feature type="transmembrane region" description="Helical" evidence="1">
    <location>
        <begin position="6"/>
        <end position="31"/>
    </location>
</feature>
<proteinExistence type="predicted"/>
<feature type="transmembrane region" description="Helical" evidence="1">
    <location>
        <begin position="43"/>
        <end position="63"/>
    </location>
</feature>
<keyword evidence="1" id="KW-0472">Membrane</keyword>
<dbReference type="Proteomes" id="UP000221795">
    <property type="component" value="Segment"/>
</dbReference>
<protein>
    <recommendedName>
        <fullName evidence="4">Membrane-bound protein</fullName>
    </recommendedName>
</protein>
<sequence length="99" mass="11204">MFITSVVLTVIFYVLIVYVSYITSQILYIGVTSRLILSVIRSSLFILVAYTSIISDVILFYILRYDSISIKNGLLLFLLSTSLVAASSRKETKSEHTRE</sequence>
<name>A0A217ER14_BPGO3</name>
<keyword evidence="3" id="KW-1185">Reference proteome</keyword>